<dbReference type="PANTHER" id="PTHR13847">
    <property type="entry name" value="SARCOSINE DEHYDROGENASE-RELATED"/>
    <property type="match status" value="1"/>
</dbReference>
<accession>A0A939ES07</accession>
<gene>
    <name evidence="3" type="ORF">J0X15_16660</name>
</gene>
<dbReference type="GO" id="GO:0005737">
    <property type="term" value="C:cytoplasm"/>
    <property type="evidence" value="ECO:0007669"/>
    <property type="project" value="TreeGrafter"/>
</dbReference>
<dbReference type="AlphaFoldDB" id="A0A939ES07"/>
<protein>
    <submittedName>
        <fullName evidence="3">FAD-binding oxidoreductase</fullName>
    </submittedName>
</protein>
<dbReference type="InterPro" id="IPR036188">
    <property type="entry name" value="FAD/NAD-bd_sf"/>
</dbReference>
<proteinExistence type="predicted"/>
<comment type="caution">
    <text evidence="3">The sequence shown here is derived from an EMBL/GenBank/DDBJ whole genome shotgun (WGS) entry which is preliminary data.</text>
</comment>
<dbReference type="GO" id="GO:0016491">
    <property type="term" value="F:oxidoreductase activity"/>
    <property type="evidence" value="ECO:0007669"/>
    <property type="project" value="UniProtKB-KW"/>
</dbReference>
<evidence type="ECO:0000313" key="4">
    <source>
        <dbReference type="Proteomes" id="UP000664779"/>
    </source>
</evidence>
<keyword evidence="4" id="KW-1185">Reference proteome</keyword>
<organism evidence="3 4">
    <name type="scientific">Roseibium limicola</name>
    <dbReference type="NCBI Taxonomy" id="2816037"/>
    <lineage>
        <taxon>Bacteria</taxon>
        <taxon>Pseudomonadati</taxon>
        <taxon>Pseudomonadota</taxon>
        <taxon>Alphaproteobacteria</taxon>
        <taxon>Hyphomicrobiales</taxon>
        <taxon>Stappiaceae</taxon>
        <taxon>Roseibium</taxon>
    </lineage>
</organism>
<evidence type="ECO:0000259" key="2">
    <source>
        <dbReference type="Pfam" id="PF01266"/>
    </source>
</evidence>
<dbReference type="PROSITE" id="PS51257">
    <property type="entry name" value="PROKAR_LIPOPROTEIN"/>
    <property type="match status" value="1"/>
</dbReference>
<dbReference type="SUPFAM" id="SSF51905">
    <property type="entry name" value="FAD/NAD(P)-binding domain"/>
    <property type="match status" value="1"/>
</dbReference>
<evidence type="ECO:0000313" key="3">
    <source>
        <dbReference type="EMBL" id="MBO0346861.1"/>
    </source>
</evidence>
<dbReference type="Proteomes" id="UP000664779">
    <property type="component" value="Unassembled WGS sequence"/>
</dbReference>
<name>A0A939ES07_9HYPH</name>
<dbReference type="Pfam" id="PF01266">
    <property type="entry name" value="DAO"/>
    <property type="match status" value="1"/>
</dbReference>
<reference evidence="3" key="1">
    <citation type="submission" date="2021-03" db="EMBL/GenBank/DDBJ databases">
        <title>Roseibium sp. CAU 1637 isolated from Incheon.</title>
        <authorList>
            <person name="Kim W."/>
        </authorList>
    </citation>
    <scope>NUCLEOTIDE SEQUENCE</scope>
    <source>
        <strain evidence="3">CAU 1637</strain>
    </source>
</reference>
<keyword evidence="1" id="KW-0560">Oxidoreductase</keyword>
<evidence type="ECO:0000256" key="1">
    <source>
        <dbReference type="ARBA" id="ARBA00023002"/>
    </source>
</evidence>
<sequence length="413" mass="44328">MSKPSVTIIGAGIVGLATACVLVERGSSVTIIDREGPAAGASQGNAGGIAWTDVAPLASPGKWKDALKWMMDPLGPLTVRPAYALKIMPWMLRFMAACSKGQVARSTVALAALNGGALPSWERVWRLTGTHNQVRRNGCLEIFDNQAKLDQYRAGWAEQRDYGIEVQEMSGDEIRDIEPELTPNIVGGGYLPGWAQMDDPKKLCLSLADWLVAQGVTFEVASVEGVQAIAEGAEIRFADGSSRYCEKLVIACGAWSKKLTAQLGDAIPLDTERGYNITVPDPGVKVSNFIMLPGHGFVLSPLEIGLRIGGAVEFGGLDLPPNWKRIDAMIAKAKTIYPKLDASVGKRWMGFRPSLPDSLPVIGKSSASEHILYGFGHAHHGLTESAVTGDMLAAMIYGETPVVDPEPFRATRF</sequence>
<dbReference type="SUPFAM" id="SSF54373">
    <property type="entry name" value="FAD-linked reductases, C-terminal domain"/>
    <property type="match status" value="1"/>
</dbReference>
<dbReference type="InterPro" id="IPR006076">
    <property type="entry name" value="FAD-dep_OxRdtase"/>
</dbReference>
<dbReference type="Gene3D" id="3.50.50.60">
    <property type="entry name" value="FAD/NAD(P)-binding domain"/>
    <property type="match status" value="2"/>
</dbReference>
<feature type="domain" description="FAD dependent oxidoreductase" evidence="2">
    <location>
        <begin position="6"/>
        <end position="395"/>
    </location>
</feature>
<dbReference type="PANTHER" id="PTHR13847:SF289">
    <property type="entry name" value="GLYCINE OXIDASE"/>
    <property type="match status" value="1"/>
</dbReference>
<dbReference type="RefSeq" id="WP_206943151.1">
    <property type="nucleotide sequence ID" value="NZ_JAFLNF010000008.1"/>
</dbReference>
<dbReference type="EMBL" id="JAFLNF010000008">
    <property type="protein sequence ID" value="MBO0346861.1"/>
    <property type="molecule type" value="Genomic_DNA"/>
</dbReference>
<dbReference type="Gene3D" id="3.30.9.10">
    <property type="entry name" value="D-Amino Acid Oxidase, subunit A, domain 2"/>
    <property type="match status" value="1"/>
</dbReference>